<dbReference type="Pfam" id="PF00536">
    <property type="entry name" value="SAM_1"/>
    <property type="match status" value="1"/>
</dbReference>
<reference evidence="3" key="1">
    <citation type="submission" date="2022-11" db="UniProtKB">
        <authorList>
            <consortium name="WormBaseParasite"/>
        </authorList>
    </citation>
    <scope>IDENTIFICATION</scope>
</reference>
<dbReference type="SMART" id="SM00454">
    <property type="entry name" value="SAM"/>
    <property type="match status" value="1"/>
</dbReference>
<dbReference type="WBParaSite" id="PSU_v2.g20808.t1">
    <property type="protein sequence ID" value="PSU_v2.g20808.t1"/>
    <property type="gene ID" value="PSU_v2.g20808"/>
</dbReference>
<feature type="domain" description="SAM" evidence="1">
    <location>
        <begin position="560"/>
        <end position="625"/>
    </location>
</feature>
<evidence type="ECO:0000313" key="2">
    <source>
        <dbReference type="Proteomes" id="UP000887577"/>
    </source>
</evidence>
<dbReference type="Gene3D" id="1.10.150.50">
    <property type="entry name" value="Transcription Factor, Ets-1"/>
    <property type="match status" value="1"/>
</dbReference>
<dbReference type="AlphaFoldDB" id="A0A914YP91"/>
<keyword evidence="2" id="KW-1185">Reference proteome</keyword>
<dbReference type="Proteomes" id="UP000887577">
    <property type="component" value="Unplaced"/>
</dbReference>
<organism evidence="2 3">
    <name type="scientific">Panagrolaimus superbus</name>
    <dbReference type="NCBI Taxonomy" id="310955"/>
    <lineage>
        <taxon>Eukaryota</taxon>
        <taxon>Metazoa</taxon>
        <taxon>Ecdysozoa</taxon>
        <taxon>Nematoda</taxon>
        <taxon>Chromadorea</taxon>
        <taxon>Rhabditida</taxon>
        <taxon>Tylenchina</taxon>
        <taxon>Panagrolaimomorpha</taxon>
        <taxon>Panagrolaimoidea</taxon>
        <taxon>Panagrolaimidae</taxon>
        <taxon>Panagrolaimus</taxon>
    </lineage>
</organism>
<dbReference type="SUPFAM" id="SSF47769">
    <property type="entry name" value="SAM/Pointed domain"/>
    <property type="match status" value="1"/>
</dbReference>
<evidence type="ECO:0000313" key="3">
    <source>
        <dbReference type="WBParaSite" id="PSU_v2.g20808.t1"/>
    </source>
</evidence>
<accession>A0A914YP91</accession>
<sequence>MINAPRNWKLEQLEENLDDIGFVDVNFGWIKTRGTLHDQRLRYGSVINICPKVRGGQITAESVKDLRVVKDLANNKVMPTSPHISEIPDLLPEKLISNRSSVKDKHHIQKNQLTGTPETISDISADTANEEEFFGQAEELPENVVDAILEYIEKNLNILPAVFAKYKEQLRELIYVLLKSGKYTERTASMNTKESEAEVKDLLSTSLEHLHGNSPRFHHSQKVASIVLFFTRLLRQGTSWVNEFRKILNDSTDDSTSNEDIDRCLEQWINAIDDIVINQIQRNGFSNEYPLSIREASIAGGTRSVMKFFCYIVATNPSLDPKTFFECNNTITKYLDEWKAFLATSYSRRSKFHEAEKNFSAGLSESSRDCYDDEADRLQLLTAVKMFTTTVIGVNESSENKAFLKTASSKSQVGKMVKLYENKRASIGRTVYAITELDIDSLLNMNPPQSAFELQHKNPFHTLQTHHDTQHSLKFACRTCHQLISNAMKYQCIERQHNIVLAASLSLHYKKTGNDKISDILSIELSAPSIILPIQLPETPPQPTKEYDFFNELNLIPSNVFAWSVVDIEKFIKYLSNESIADKFKAEEIDGRSFMLMSETDFSELKLPLGPKLKILNAWKYLKSFAH</sequence>
<dbReference type="InterPro" id="IPR001660">
    <property type="entry name" value="SAM"/>
</dbReference>
<proteinExistence type="predicted"/>
<protein>
    <submittedName>
        <fullName evidence="3">SAM domain-containing protein</fullName>
    </submittedName>
</protein>
<dbReference type="InterPro" id="IPR013761">
    <property type="entry name" value="SAM/pointed_sf"/>
</dbReference>
<evidence type="ECO:0000259" key="1">
    <source>
        <dbReference type="SMART" id="SM00454"/>
    </source>
</evidence>
<name>A0A914YP91_9BILA</name>